<evidence type="ECO:0000313" key="2">
    <source>
        <dbReference type="EMBL" id="KAF2542287.1"/>
    </source>
</evidence>
<dbReference type="EMBL" id="QGKW02002005">
    <property type="protein sequence ID" value="KAF2542287.1"/>
    <property type="molecule type" value="Genomic_DNA"/>
</dbReference>
<organism evidence="2 3">
    <name type="scientific">Brassica cretica</name>
    <name type="common">Mustard</name>
    <dbReference type="NCBI Taxonomy" id="69181"/>
    <lineage>
        <taxon>Eukaryota</taxon>
        <taxon>Viridiplantae</taxon>
        <taxon>Streptophyta</taxon>
        <taxon>Embryophyta</taxon>
        <taxon>Tracheophyta</taxon>
        <taxon>Spermatophyta</taxon>
        <taxon>Magnoliopsida</taxon>
        <taxon>eudicotyledons</taxon>
        <taxon>Gunneridae</taxon>
        <taxon>Pentapetalae</taxon>
        <taxon>rosids</taxon>
        <taxon>malvids</taxon>
        <taxon>Brassicales</taxon>
        <taxon>Brassicaceae</taxon>
        <taxon>Brassiceae</taxon>
        <taxon>Brassica</taxon>
    </lineage>
</organism>
<gene>
    <name evidence="2" type="ORF">F2Q68_00032637</name>
</gene>
<protein>
    <submittedName>
        <fullName evidence="2">Uncharacterized protein</fullName>
    </submittedName>
</protein>
<dbReference type="AlphaFoldDB" id="A0A8S9GCN9"/>
<evidence type="ECO:0000256" key="1">
    <source>
        <dbReference type="SAM" id="MobiDB-lite"/>
    </source>
</evidence>
<feature type="region of interest" description="Disordered" evidence="1">
    <location>
        <begin position="17"/>
        <end position="47"/>
    </location>
</feature>
<sequence length="135" mass="15318">MEDGLSRAWAQVKWEEDIASRAKAQPKQDPRSARSDREERPPRKDPKTVVIETWTAEILGALLQLLGVYVELLLQALEFRGELEISLLPSKLLGEKNISGQWQLQQHYLPDGILRSTAGGKHPDAQCNTAHWIQR</sequence>
<comment type="caution">
    <text evidence="2">The sequence shown here is derived from an EMBL/GenBank/DDBJ whole genome shotgun (WGS) entry which is preliminary data.</text>
</comment>
<proteinExistence type="predicted"/>
<dbReference type="Proteomes" id="UP000712281">
    <property type="component" value="Unassembled WGS sequence"/>
</dbReference>
<name>A0A8S9GCN9_BRACR</name>
<evidence type="ECO:0000313" key="3">
    <source>
        <dbReference type="Proteomes" id="UP000712281"/>
    </source>
</evidence>
<accession>A0A8S9GCN9</accession>
<reference evidence="2" key="1">
    <citation type="submission" date="2019-12" db="EMBL/GenBank/DDBJ databases">
        <title>Genome sequencing and annotation of Brassica cretica.</title>
        <authorList>
            <person name="Studholme D.J."/>
            <person name="Sarris P.F."/>
        </authorList>
    </citation>
    <scope>NUCLEOTIDE SEQUENCE</scope>
    <source>
        <strain evidence="2">PFS-001/15</strain>
        <tissue evidence="2">Leaf</tissue>
    </source>
</reference>